<dbReference type="AlphaFoldDB" id="A0A1I8A363"/>
<keyword evidence="3" id="KW-1133">Transmembrane helix</keyword>
<dbReference type="GO" id="GO:0030431">
    <property type="term" value="P:sleep"/>
    <property type="evidence" value="ECO:0007669"/>
    <property type="project" value="InterPro"/>
</dbReference>
<evidence type="ECO:0000313" key="5">
    <source>
        <dbReference type="WBParaSite" id="L893_g32421.t1"/>
    </source>
</evidence>
<evidence type="ECO:0000256" key="3">
    <source>
        <dbReference type="SAM" id="Phobius"/>
    </source>
</evidence>
<dbReference type="WBParaSite" id="L893_g32421.t1">
    <property type="protein sequence ID" value="L893_g32421.t1"/>
    <property type="gene ID" value="L893_g32421"/>
</dbReference>
<keyword evidence="4" id="KW-1185">Reference proteome</keyword>
<dbReference type="Pfam" id="PF17064">
    <property type="entry name" value="QVR"/>
    <property type="match status" value="1"/>
</dbReference>
<evidence type="ECO:0000256" key="1">
    <source>
        <dbReference type="ARBA" id="ARBA00022729"/>
    </source>
</evidence>
<proteinExistence type="predicted"/>
<name>A0A1I8A363_9BILA</name>
<sequence length="175" mass="19652">MKGEIACYSCFAKNPSRSSAHSKFSAMPLPSTLQNMTNLVAILGEGGMNIPLLLNTCADTPMSGNPTFLRSSIHVCANNDEEPGACVKFKGHYNGESFVYRECWSRMWKYPRPYRPQMSGHCFADEMVQTFVASTRNVICFCEDDLCNGYRSVVFFTSTLAFALFLLVFLFFIIL</sequence>
<dbReference type="GO" id="GO:0032222">
    <property type="term" value="P:regulation of synaptic transmission, cholinergic"/>
    <property type="evidence" value="ECO:0007669"/>
    <property type="project" value="InterPro"/>
</dbReference>
<keyword evidence="3" id="KW-0472">Membrane</keyword>
<accession>A0A1I8A363</accession>
<dbReference type="InterPro" id="IPR031424">
    <property type="entry name" value="QVR-like"/>
</dbReference>
<keyword evidence="2" id="KW-0325">Glycoprotein</keyword>
<organism evidence="4 5">
    <name type="scientific">Steinernema glaseri</name>
    <dbReference type="NCBI Taxonomy" id="37863"/>
    <lineage>
        <taxon>Eukaryota</taxon>
        <taxon>Metazoa</taxon>
        <taxon>Ecdysozoa</taxon>
        <taxon>Nematoda</taxon>
        <taxon>Chromadorea</taxon>
        <taxon>Rhabditida</taxon>
        <taxon>Tylenchina</taxon>
        <taxon>Panagrolaimomorpha</taxon>
        <taxon>Strongyloidoidea</taxon>
        <taxon>Steinernematidae</taxon>
        <taxon>Steinernema</taxon>
    </lineage>
</organism>
<feature type="transmembrane region" description="Helical" evidence="3">
    <location>
        <begin position="153"/>
        <end position="174"/>
    </location>
</feature>
<reference evidence="5" key="1">
    <citation type="submission" date="2016-11" db="UniProtKB">
        <authorList>
            <consortium name="WormBaseParasite"/>
        </authorList>
    </citation>
    <scope>IDENTIFICATION</scope>
</reference>
<keyword evidence="3" id="KW-0812">Transmembrane</keyword>
<evidence type="ECO:0000313" key="4">
    <source>
        <dbReference type="Proteomes" id="UP000095287"/>
    </source>
</evidence>
<dbReference type="Proteomes" id="UP000095287">
    <property type="component" value="Unplaced"/>
</dbReference>
<protein>
    <submittedName>
        <fullName evidence="5">Protein sleepless</fullName>
    </submittedName>
</protein>
<evidence type="ECO:0000256" key="2">
    <source>
        <dbReference type="ARBA" id="ARBA00023180"/>
    </source>
</evidence>
<keyword evidence="1" id="KW-0732">Signal</keyword>